<dbReference type="EMBL" id="JAZHOF010000006">
    <property type="protein sequence ID" value="MEJ8573126.1"/>
    <property type="molecule type" value="Genomic_DNA"/>
</dbReference>
<evidence type="ECO:0000313" key="2">
    <source>
        <dbReference type="Proteomes" id="UP001378188"/>
    </source>
</evidence>
<dbReference type="Pfam" id="PF05521">
    <property type="entry name" value="Phage_HCP"/>
    <property type="match status" value="1"/>
</dbReference>
<evidence type="ECO:0000313" key="1">
    <source>
        <dbReference type="EMBL" id="MEJ8573126.1"/>
    </source>
</evidence>
<reference evidence="1 2" key="1">
    <citation type="submission" date="2024-02" db="EMBL/GenBank/DDBJ databases">
        <title>Genome analysis and characterization of Microbaculum marinisediminis sp. nov., isolated from marine sediment.</title>
        <authorList>
            <person name="Du Z.-J."/>
            <person name="Ye Y.-Q."/>
            <person name="Zhang Z.-R."/>
            <person name="Yuan S.-M."/>
            <person name="Zhang X.-Y."/>
        </authorList>
    </citation>
    <scope>NUCLEOTIDE SEQUENCE [LARGE SCALE GENOMIC DNA]</scope>
    <source>
        <strain evidence="1 2">SDUM1044001</strain>
    </source>
</reference>
<dbReference type="InterPro" id="IPR038666">
    <property type="entry name" value="SSP1_head-tail_sf"/>
</dbReference>
<dbReference type="RefSeq" id="WP_340330815.1">
    <property type="nucleotide sequence ID" value="NZ_JAZHOF010000006.1"/>
</dbReference>
<dbReference type="Proteomes" id="UP001378188">
    <property type="component" value="Unassembled WGS sequence"/>
</dbReference>
<dbReference type="InterPro" id="IPR008767">
    <property type="entry name" value="Phage_SPP1_head-tail_adaptor"/>
</dbReference>
<keyword evidence="2" id="KW-1185">Reference proteome</keyword>
<proteinExistence type="predicted"/>
<protein>
    <submittedName>
        <fullName evidence="1">Phage head closure protein</fullName>
    </submittedName>
</protein>
<organism evidence="1 2">
    <name type="scientific">Microbaculum marinum</name>
    <dbReference type="NCBI Taxonomy" id="1764581"/>
    <lineage>
        <taxon>Bacteria</taxon>
        <taxon>Pseudomonadati</taxon>
        <taxon>Pseudomonadota</taxon>
        <taxon>Alphaproteobacteria</taxon>
        <taxon>Hyphomicrobiales</taxon>
        <taxon>Tepidamorphaceae</taxon>
        <taxon>Microbaculum</taxon>
    </lineage>
</organism>
<comment type="caution">
    <text evidence="1">The sequence shown here is derived from an EMBL/GenBank/DDBJ whole genome shotgun (WGS) entry which is preliminary data.</text>
</comment>
<gene>
    <name evidence="1" type="ORF">V3328_16660</name>
</gene>
<dbReference type="Gene3D" id="2.40.10.270">
    <property type="entry name" value="Bacteriophage SPP1 head-tail adaptor protein"/>
    <property type="match status" value="1"/>
</dbReference>
<dbReference type="NCBIfam" id="TIGR01563">
    <property type="entry name" value="gp16_SPP1"/>
    <property type="match status" value="1"/>
</dbReference>
<sequence length="110" mass="12252">MSAPAAIGRLRHRVRLQAPVDSDDGAGGTTRSWSDVATLWGRIEPVRATERTAAGRIEAAARHRLTIRWRADVTHDMRVVFGTRVFSILGLTDVEARHRFLVCDCEETAQ</sequence>
<accession>A0AAW9S0H6</accession>
<dbReference type="AlphaFoldDB" id="A0AAW9S0H6"/>
<name>A0AAW9S0H6_9HYPH</name>